<name>J4C8M1_THEOR</name>
<dbReference type="GeneID" id="20715480"/>
<sequence length="467" mass="53697">MCVDYFKIPPSPSINIFIMKLLALLTLLLIRVNSIDLILPLEDERNDFIIFKSEDHLFKVNFRVCRTKITAYESKTNDIIKRVVFRGVELFKNQMPFQEGSGRCVHHLESEGSDIILVSPSTGPDHMEAIFWFNGNICYNLKYVKKVVTTVEARCPKRYAIDVRRLLYEQLPTVGLPYYDSQQVLNDGKHELEESRIVCDNDRLMVNRMLEALKMTPIQTEEVSSSTGEVRIQNNYNIEEAKMKQMIILALIVSEAASVHLKLPVEDNVNDLHAITTKTEMTMEDGTTIDCELGMYESKTKIPITKISIGELDLLNSMTLMTPEFRRLVYDVKINNKELIIVISGSSKMKIEECFLVVDDIMHSLMDLDLGMKDLFGGYNQYSEKIRKLIREILQIIPTNKLINDLCKDLYGFDVSNLPLEGRNIYVPEYQSLRPLEITEEDWEDAGPSHELEPILPLLEEEGTKQK</sequence>
<dbReference type="OrthoDB" id="10425385at2759"/>
<dbReference type="EMBL" id="AP011948">
    <property type="protein sequence ID" value="BAM41028.1"/>
    <property type="molecule type" value="Genomic_DNA"/>
</dbReference>
<feature type="region of interest" description="Disordered" evidence="1">
    <location>
        <begin position="443"/>
        <end position="467"/>
    </location>
</feature>
<dbReference type="KEGG" id="tot:TOT_030000289"/>
<dbReference type="AlphaFoldDB" id="J4C8M1"/>
<organism evidence="2 3">
    <name type="scientific">Theileria orientalis strain Shintoku</name>
    <dbReference type="NCBI Taxonomy" id="869250"/>
    <lineage>
        <taxon>Eukaryota</taxon>
        <taxon>Sar</taxon>
        <taxon>Alveolata</taxon>
        <taxon>Apicomplexa</taxon>
        <taxon>Aconoidasida</taxon>
        <taxon>Piroplasmida</taxon>
        <taxon>Theileriidae</taxon>
        <taxon>Theileria</taxon>
    </lineage>
</organism>
<dbReference type="Proteomes" id="UP000003786">
    <property type="component" value="Chromosome 3"/>
</dbReference>
<evidence type="ECO:0000256" key="1">
    <source>
        <dbReference type="SAM" id="MobiDB-lite"/>
    </source>
</evidence>
<accession>J4C8M1</accession>
<dbReference type="VEuPathDB" id="PiroplasmaDB:TOT_030000289"/>
<evidence type="ECO:0000313" key="3">
    <source>
        <dbReference type="Proteomes" id="UP000003786"/>
    </source>
</evidence>
<proteinExistence type="predicted"/>
<protein>
    <submittedName>
        <fullName evidence="2">Uncharacterized protein</fullName>
    </submittedName>
</protein>
<dbReference type="RefSeq" id="XP_009691329.1">
    <property type="nucleotide sequence ID" value="XM_009693034.1"/>
</dbReference>
<keyword evidence="3" id="KW-1185">Reference proteome</keyword>
<evidence type="ECO:0000313" key="2">
    <source>
        <dbReference type="EMBL" id="BAM41028.1"/>
    </source>
</evidence>
<gene>
    <name evidence="2" type="ORF">TOT_030000289</name>
</gene>
<reference evidence="2 3" key="1">
    <citation type="journal article" date="2012" name="MBio">
        <title>Comparative genome analysis of three eukaryotic parasites with differing abilities to transform leukocytes reveals key mediators of Theileria-induced leukocyte transformation.</title>
        <authorList>
            <person name="Hayashida K."/>
            <person name="Hara Y."/>
            <person name="Abe T."/>
            <person name="Yamasaki C."/>
            <person name="Toyoda A."/>
            <person name="Kosuge T."/>
            <person name="Suzuki Y."/>
            <person name="Sato Y."/>
            <person name="Kawashima S."/>
            <person name="Katayama T."/>
            <person name="Wakaguri H."/>
            <person name="Inoue N."/>
            <person name="Homma K."/>
            <person name="Tada-Umezaki M."/>
            <person name="Yagi Y."/>
            <person name="Fujii Y."/>
            <person name="Habara T."/>
            <person name="Kanehisa M."/>
            <person name="Watanabe H."/>
            <person name="Ito K."/>
            <person name="Gojobori T."/>
            <person name="Sugawara H."/>
            <person name="Imanishi T."/>
            <person name="Weir W."/>
            <person name="Gardner M."/>
            <person name="Pain A."/>
            <person name="Shiels B."/>
            <person name="Hattori M."/>
            <person name="Nene V."/>
            <person name="Sugimoto C."/>
        </authorList>
    </citation>
    <scope>NUCLEOTIDE SEQUENCE [LARGE SCALE GENOMIC DNA]</scope>
    <source>
        <strain evidence="2 3">Shintoku</strain>
    </source>
</reference>